<keyword evidence="1" id="KW-1133">Transmembrane helix</keyword>
<evidence type="ECO:0000256" key="1">
    <source>
        <dbReference type="SAM" id="Phobius"/>
    </source>
</evidence>
<dbReference type="EMBL" id="BJYJ01000020">
    <property type="protein sequence ID" value="GEN77281.1"/>
    <property type="molecule type" value="Genomic_DNA"/>
</dbReference>
<organism evidence="2 3">
    <name type="scientific">Chryseobacterium hagamense</name>
    <dbReference type="NCBI Taxonomy" id="395935"/>
    <lineage>
        <taxon>Bacteria</taxon>
        <taxon>Pseudomonadati</taxon>
        <taxon>Bacteroidota</taxon>
        <taxon>Flavobacteriia</taxon>
        <taxon>Flavobacteriales</taxon>
        <taxon>Weeksellaceae</taxon>
        <taxon>Chryseobacterium group</taxon>
        <taxon>Chryseobacterium</taxon>
    </lineage>
</organism>
<comment type="caution">
    <text evidence="2">The sequence shown here is derived from an EMBL/GenBank/DDBJ whole genome shotgun (WGS) entry which is preliminary data.</text>
</comment>
<keyword evidence="1" id="KW-0812">Transmembrane</keyword>
<gene>
    <name evidence="2" type="ORF">CHA01nite_30210</name>
</gene>
<accession>A0A511YQ11</accession>
<feature type="transmembrane region" description="Helical" evidence="1">
    <location>
        <begin position="21"/>
        <end position="40"/>
    </location>
</feature>
<dbReference type="Proteomes" id="UP000321863">
    <property type="component" value="Unassembled WGS sequence"/>
</dbReference>
<keyword evidence="3" id="KW-1185">Reference proteome</keyword>
<proteinExistence type="predicted"/>
<reference evidence="2 3" key="1">
    <citation type="submission" date="2019-07" db="EMBL/GenBank/DDBJ databases">
        <title>Whole genome shotgun sequence of Chryseobacterium hagamense NBRC 105253.</title>
        <authorList>
            <person name="Hosoyama A."/>
            <person name="Uohara A."/>
            <person name="Ohji S."/>
            <person name="Ichikawa N."/>
        </authorList>
    </citation>
    <scope>NUCLEOTIDE SEQUENCE [LARGE SCALE GENOMIC DNA]</scope>
    <source>
        <strain evidence="2 3">NBRC 105253</strain>
    </source>
</reference>
<name>A0A511YQ11_9FLAO</name>
<keyword evidence="1" id="KW-0472">Membrane</keyword>
<evidence type="ECO:0000313" key="3">
    <source>
        <dbReference type="Proteomes" id="UP000321863"/>
    </source>
</evidence>
<evidence type="ECO:0000313" key="2">
    <source>
        <dbReference type="EMBL" id="GEN77281.1"/>
    </source>
</evidence>
<sequence>MIIFKFVKLNLKMTAMKKITIAIIVIIAFAFCAGFAYVSFRSNFPARTGNDVPDKENGKMVSMLNNEIEKEIYRHTQSPMYPGYIPEAGQNTVNYLKTIKSVESYARYGVTSTRPRNYLELKITFNDGSQASEIYTGRPCSAYIETCLLIKAEMKDGKAVKVYTNGQERKGSPDRIKPDLSLLIDKAIAYDIGKHHDQYFAPEKTQKDFDKEWEDQK</sequence>
<dbReference type="AlphaFoldDB" id="A0A511YQ11"/>
<protein>
    <submittedName>
        <fullName evidence="2">Uncharacterized protein</fullName>
    </submittedName>
</protein>